<sequence>MTYDFGLHFTQELGNRFGPDLDSWPATAERVTPFLAIVVNALGADEGQRWFEAARKAHLRVTEAERERSYNFGFAHYLDTATGVGKDVTLPVLAAFEALKAAYTVARHGDGPDVDVYFEGAAQACSRLAAARRERVQQLEQGRARRAAAAR</sequence>
<dbReference type="Proteomes" id="UP000624183">
    <property type="component" value="Unassembled WGS sequence"/>
</dbReference>
<proteinExistence type="predicted"/>
<gene>
    <name evidence="1" type="ORF">GCM10010328_65050</name>
</gene>
<organism evidence="1 2">
    <name type="scientific">Streptomyces rubiginosohelvolus</name>
    <dbReference type="NCBI Taxonomy" id="67362"/>
    <lineage>
        <taxon>Bacteria</taxon>
        <taxon>Bacillati</taxon>
        <taxon>Actinomycetota</taxon>
        <taxon>Actinomycetes</taxon>
        <taxon>Kitasatosporales</taxon>
        <taxon>Streptomycetaceae</taxon>
        <taxon>Streptomyces</taxon>
    </lineage>
</organism>
<name>A0ABQ3CES8_9ACTN</name>
<evidence type="ECO:0000313" key="1">
    <source>
        <dbReference type="EMBL" id="GGZ81412.1"/>
    </source>
</evidence>
<comment type="caution">
    <text evidence="1">The sequence shown here is derived from an EMBL/GenBank/DDBJ whole genome shotgun (WGS) entry which is preliminary data.</text>
</comment>
<keyword evidence="2" id="KW-1185">Reference proteome</keyword>
<protein>
    <submittedName>
        <fullName evidence="1">Uncharacterized protein</fullName>
    </submittedName>
</protein>
<accession>A0ABQ3CES8</accession>
<dbReference type="EMBL" id="BMUW01000023">
    <property type="protein sequence ID" value="GGZ81412.1"/>
    <property type="molecule type" value="Genomic_DNA"/>
</dbReference>
<reference evidence="2" key="1">
    <citation type="journal article" date="2019" name="Int. J. Syst. Evol. Microbiol.">
        <title>The Global Catalogue of Microorganisms (GCM) 10K type strain sequencing project: providing services to taxonomists for standard genome sequencing and annotation.</title>
        <authorList>
            <consortium name="The Broad Institute Genomics Platform"/>
            <consortium name="The Broad Institute Genome Sequencing Center for Infectious Disease"/>
            <person name="Wu L."/>
            <person name="Ma J."/>
        </authorList>
    </citation>
    <scope>NUCLEOTIDE SEQUENCE [LARGE SCALE GENOMIC DNA]</scope>
    <source>
        <strain evidence="2">JCM 4602</strain>
    </source>
</reference>
<evidence type="ECO:0000313" key="2">
    <source>
        <dbReference type="Proteomes" id="UP000624183"/>
    </source>
</evidence>